<dbReference type="STRING" id="1712654.A7C91_05385"/>
<dbReference type="KEGG" id="tpie:A7C91_05385"/>
<accession>A0A172WGU3</accession>
<dbReference type="RefSeq" id="WP_068665582.1">
    <property type="nucleotide sequence ID" value="NZ_CP015520.1"/>
</dbReference>
<dbReference type="GeneID" id="28495605"/>
<dbReference type="GO" id="GO:0006281">
    <property type="term" value="P:DNA repair"/>
    <property type="evidence" value="ECO:0007669"/>
    <property type="project" value="InterPro"/>
</dbReference>
<dbReference type="AlphaFoldDB" id="A0A172WGU3"/>
<dbReference type="InterPro" id="IPR011257">
    <property type="entry name" value="DNA_glycosylase"/>
</dbReference>
<keyword evidence="2" id="KW-1185">Reference proteome</keyword>
<dbReference type="InterPro" id="IPR015254">
    <property type="entry name" value="AGOG-like"/>
</dbReference>
<dbReference type="Pfam" id="PF09171">
    <property type="entry name" value="AGOG"/>
    <property type="match status" value="1"/>
</dbReference>
<dbReference type="Gene3D" id="1.10.340.30">
    <property type="entry name" value="Hypothetical protein, domain 2"/>
    <property type="match status" value="1"/>
</dbReference>
<name>A0A172WGU3_9EURY</name>
<dbReference type="Proteomes" id="UP000076969">
    <property type="component" value="Chromosome"/>
</dbReference>
<evidence type="ECO:0000313" key="2">
    <source>
        <dbReference type="Proteomes" id="UP000076969"/>
    </source>
</evidence>
<dbReference type="EMBL" id="CP015520">
    <property type="protein sequence ID" value="ANF22664.1"/>
    <property type="molecule type" value="Genomic_DNA"/>
</dbReference>
<reference evidence="2" key="1">
    <citation type="journal article" date="2016" name="Syst. Appl. Microbiol.">
        <title>Thermococcus piezophilus sp. nov., a novel hyperthermophilic and piezophilic archaeon with a broad pressure range for growth, isolated from a deepest hydrothermal vent at the Mid-Cayman Rise.</title>
        <authorList>
            <person name="Dalmasso C."/>
            <person name="Oger P."/>
            <person name="Selva G."/>
            <person name="Courtine D."/>
            <person name="L'Haridon S."/>
            <person name="Garlaschelli A."/>
            <person name="Roussel E."/>
            <person name="Miyazaki J."/>
            <person name="Reveillaud J."/>
            <person name="Jebbar M."/>
            <person name="Takai K."/>
            <person name="Maignien L."/>
            <person name="Alain K."/>
        </authorList>
    </citation>
    <scope>NUCLEOTIDE SEQUENCE [LARGE SCALE GENOMIC DNA]</scope>
    <source>
        <strain evidence="2">CDGS</strain>
    </source>
</reference>
<dbReference type="GO" id="GO:0016799">
    <property type="term" value="F:hydrolase activity, hydrolyzing N-glycosyl compounds"/>
    <property type="evidence" value="ECO:0007669"/>
    <property type="project" value="InterPro"/>
</dbReference>
<proteinExistence type="predicted"/>
<gene>
    <name evidence="1" type="ORF">A7C91_05385</name>
</gene>
<organism evidence="1 2">
    <name type="scientific">Thermococcus piezophilus</name>
    <dbReference type="NCBI Taxonomy" id="1712654"/>
    <lineage>
        <taxon>Archaea</taxon>
        <taxon>Methanobacteriati</taxon>
        <taxon>Methanobacteriota</taxon>
        <taxon>Thermococci</taxon>
        <taxon>Thermococcales</taxon>
        <taxon>Thermococcaceae</taxon>
        <taxon>Thermococcus</taxon>
    </lineage>
</organism>
<sequence>MRSLNEILEIFSQIPLEVWNKIVQEEPEWKNMREFLEKYGFSRFAVLMTAAGLNDFQLKGKAEVAYWPKIRELLESCKPPESLSDLKSILSEFYSRERLPDLKLKRLSRFLSSRLAEWLWESSAKDVAENFVKIWYELATTMKQNRDAKTIVFAMKCLGIALLMAGETNFSFESIPIPVDYRVREFTRRLGIAVNTDEDVRRFWNKVLEGLRKNGQRINMIHLDSLIWQIGVLRDSEIVDYFSRFGLKEVGERISEVLRR</sequence>
<dbReference type="OrthoDB" id="101696at2157"/>
<dbReference type="SUPFAM" id="SSF48150">
    <property type="entry name" value="DNA-glycosylase"/>
    <property type="match status" value="1"/>
</dbReference>
<evidence type="ECO:0000313" key="1">
    <source>
        <dbReference type="EMBL" id="ANF22664.1"/>
    </source>
</evidence>
<evidence type="ECO:0008006" key="3">
    <source>
        <dbReference type="Google" id="ProtNLM"/>
    </source>
</evidence>
<protein>
    <recommendedName>
        <fullName evidence="3">DNA-(apurinic or apyrimidinic site) lyase</fullName>
    </recommendedName>
</protein>
<dbReference type="GO" id="GO:0003906">
    <property type="term" value="F:DNA-(apurinic or apyrimidinic site) endonuclease activity"/>
    <property type="evidence" value="ECO:0007669"/>
    <property type="project" value="InterPro"/>
</dbReference>